<evidence type="ECO:0000256" key="2">
    <source>
        <dbReference type="ARBA" id="ARBA00022448"/>
    </source>
</evidence>
<dbReference type="OrthoDB" id="9770415at2"/>
<dbReference type="InterPro" id="IPR003439">
    <property type="entry name" value="ABC_transporter-like_ATP-bd"/>
</dbReference>
<dbReference type="FunFam" id="3.40.50.300:FF:000287">
    <property type="entry name" value="Multidrug ABC transporter ATP-binding protein"/>
    <property type="match status" value="1"/>
</dbReference>
<evidence type="ECO:0000313" key="15">
    <source>
        <dbReference type="Proteomes" id="UP000019488"/>
    </source>
</evidence>
<dbReference type="InterPro" id="IPR011527">
    <property type="entry name" value="ABC1_TM_dom"/>
</dbReference>
<sequence length="631" mass="70648">MAEKETSSSQNRPAQGPGGHGPGGPRGVVEKPKNFWKTTSRLMHYMSDRIIGLILVMVFAITSVIFQIRTPKILGEATTEIYKGVIKGTAQQKAGFNIGNLPINFDKIIHIIIIVTLMYLASAVFSYLQQYIMTLISQRTVYRLRKQMKQKMRKVPIKYYDTHSNGDIMSRAVNDMDNIASTLQQSLTQAVTSFVTFIGTLWMMFSISWKLTLIAFVTIPLSLVVVGIVAPKSQKYFAAQQKSLGLLNNQVEENYAGQVVLKSFNKEKDTIEKFEDQNNKYYQSAWKAQFISGIIMPLMIFMNNIGYVFVAIIGGIQVANGSITLGNVQAFLQYTNQFSQPISQLANLMNTIQSTIASAERVFDVIDEEEMKNTNQNRPVEKNSDNIVALEHVQFGYEPGELLLTDYNLQVKKGQQVAIVGPTGAGKTTIINLLERFYDVSGGSIRLKGVDTRDIDREKLRSHFAMVLQDTWLFTGTIYDNIKYGREDASRDDIIEAAKAAHVDEFVRKLPNGYDTVLNEAASNISQGQRQLLTIARAFVADPEILILDEATSSVDTRTEVQIQHAMSELLKNRTSFVVAHRLSTIQNADNIIVMNHGSVVETGTHNELLAKNGFYADLYNSQFSDNVSYN</sequence>
<dbReference type="Proteomes" id="UP000051966">
    <property type="component" value="Unassembled WGS sequence"/>
</dbReference>
<keyword evidence="7 10" id="KW-1133">Transmembrane helix</keyword>
<proteinExistence type="predicted"/>
<feature type="domain" description="ABC transporter" evidence="11">
    <location>
        <begin position="388"/>
        <end position="622"/>
    </location>
</feature>
<keyword evidence="5" id="KW-0547">Nucleotide-binding</keyword>
<dbReference type="Pfam" id="PF00005">
    <property type="entry name" value="ABC_tran"/>
    <property type="match status" value="1"/>
</dbReference>
<evidence type="ECO:0000259" key="12">
    <source>
        <dbReference type="PROSITE" id="PS50929"/>
    </source>
</evidence>
<dbReference type="CDD" id="cd18547">
    <property type="entry name" value="ABC_6TM_Tm288_like"/>
    <property type="match status" value="1"/>
</dbReference>
<evidence type="ECO:0000256" key="9">
    <source>
        <dbReference type="SAM" id="MobiDB-lite"/>
    </source>
</evidence>
<evidence type="ECO:0000256" key="5">
    <source>
        <dbReference type="ARBA" id="ARBA00022741"/>
    </source>
</evidence>
<reference evidence="13" key="1">
    <citation type="journal article" date="2014" name="Genome Announc.">
        <title>Draft Genome Sequences of Two Lactobacillus Strains, L. farraginis JCM 14108T and L. composti JCM 14202T, Isolated from Compost of Distilled Shochu Residue.</title>
        <authorList>
            <person name="Yuki M."/>
            <person name="Oshima K."/>
            <person name="Suda W."/>
            <person name="Kitahara M."/>
            <person name="Kitamura K."/>
            <person name="Iida T."/>
            <person name="Hattori M."/>
            <person name="Ohkuma M."/>
        </authorList>
    </citation>
    <scope>NUCLEOTIDE SEQUENCE [LARGE SCALE GENOMIC DNA]</scope>
    <source>
        <strain evidence="13">JCM 14108</strain>
    </source>
</reference>
<evidence type="ECO:0000256" key="3">
    <source>
        <dbReference type="ARBA" id="ARBA00022475"/>
    </source>
</evidence>
<keyword evidence="4 10" id="KW-0812">Transmembrane</keyword>
<evidence type="ECO:0000313" key="13">
    <source>
        <dbReference type="EMBL" id="GAF36661.1"/>
    </source>
</evidence>
<feature type="compositionally biased region" description="Gly residues" evidence="9">
    <location>
        <begin position="16"/>
        <end position="26"/>
    </location>
</feature>
<dbReference type="SUPFAM" id="SSF52540">
    <property type="entry name" value="P-loop containing nucleoside triphosphate hydrolases"/>
    <property type="match status" value="1"/>
</dbReference>
<keyword evidence="6 13" id="KW-0067">ATP-binding</keyword>
<dbReference type="PROSITE" id="PS00211">
    <property type="entry name" value="ABC_TRANSPORTER_1"/>
    <property type="match status" value="1"/>
</dbReference>
<gene>
    <name evidence="14" type="ORF">FD41_GL002695</name>
    <name evidence="13" type="ORF">JCM14108_1637</name>
</gene>
<evidence type="ECO:0000256" key="8">
    <source>
        <dbReference type="ARBA" id="ARBA00023136"/>
    </source>
</evidence>
<comment type="caution">
    <text evidence="13">The sequence shown here is derived from an EMBL/GenBank/DDBJ whole genome shotgun (WGS) entry which is preliminary data.</text>
</comment>
<dbReference type="PANTHER" id="PTHR43394">
    <property type="entry name" value="ATP-DEPENDENT PERMEASE MDL1, MITOCHONDRIAL"/>
    <property type="match status" value="1"/>
</dbReference>
<feature type="transmembrane region" description="Helical" evidence="10">
    <location>
        <begin position="186"/>
        <end position="205"/>
    </location>
</feature>
<name>X0PJA8_9LACO</name>
<dbReference type="InterPro" id="IPR017871">
    <property type="entry name" value="ABC_transporter-like_CS"/>
</dbReference>
<dbReference type="STRING" id="1423743.FD41_GL002695"/>
<dbReference type="Proteomes" id="UP000019488">
    <property type="component" value="Unassembled WGS sequence"/>
</dbReference>
<evidence type="ECO:0000256" key="4">
    <source>
        <dbReference type="ARBA" id="ARBA00022692"/>
    </source>
</evidence>
<dbReference type="InterPro" id="IPR039421">
    <property type="entry name" value="Type_1_exporter"/>
</dbReference>
<dbReference type="InterPro" id="IPR003593">
    <property type="entry name" value="AAA+_ATPase"/>
</dbReference>
<dbReference type="InterPro" id="IPR027417">
    <property type="entry name" value="P-loop_NTPase"/>
</dbReference>
<feature type="transmembrane region" description="Helical" evidence="10">
    <location>
        <begin position="108"/>
        <end position="128"/>
    </location>
</feature>
<evidence type="ECO:0000256" key="7">
    <source>
        <dbReference type="ARBA" id="ARBA00022989"/>
    </source>
</evidence>
<dbReference type="InterPro" id="IPR036640">
    <property type="entry name" value="ABC1_TM_sf"/>
</dbReference>
<feature type="domain" description="ABC transmembrane type-1" evidence="12">
    <location>
        <begin position="54"/>
        <end position="354"/>
    </location>
</feature>
<reference evidence="14 16" key="2">
    <citation type="journal article" date="2015" name="Genome Announc.">
        <title>Expanding the biotechnology potential of lactobacilli through comparative genomics of 213 strains and associated genera.</title>
        <authorList>
            <person name="Sun Z."/>
            <person name="Harris H.M."/>
            <person name="McCann A."/>
            <person name="Guo C."/>
            <person name="Argimon S."/>
            <person name="Zhang W."/>
            <person name="Yang X."/>
            <person name="Jeffery I.B."/>
            <person name="Cooney J.C."/>
            <person name="Kagawa T.F."/>
            <person name="Liu W."/>
            <person name="Song Y."/>
            <person name="Salvetti E."/>
            <person name="Wrobel A."/>
            <person name="Rasinkangas P."/>
            <person name="Parkhill J."/>
            <person name="Rea M.C."/>
            <person name="O'Sullivan O."/>
            <person name="Ritari J."/>
            <person name="Douillard F.P."/>
            <person name="Paul Ross R."/>
            <person name="Yang R."/>
            <person name="Briner A.E."/>
            <person name="Felis G.E."/>
            <person name="de Vos W.M."/>
            <person name="Barrangou R."/>
            <person name="Klaenhammer T.R."/>
            <person name="Caufield P.W."/>
            <person name="Cui Y."/>
            <person name="Zhang H."/>
            <person name="O'Toole P.W."/>
        </authorList>
    </citation>
    <scope>NUCLEOTIDE SEQUENCE [LARGE SCALE GENOMIC DNA]</scope>
    <source>
        <strain evidence="14 16">DSM 18382</strain>
    </source>
</reference>
<feature type="region of interest" description="Disordered" evidence="9">
    <location>
        <begin position="1"/>
        <end position="30"/>
    </location>
</feature>
<dbReference type="EMBL" id="AZFY01000053">
    <property type="protein sequence ID" value="KRM09217.1"/>
    <property type="molecule type" value="Genomic_DNA"/>
</dbReference>
<dbReference type="PATRIC" id="fig|1423743.5.peg.2773"/>
<dbReference type="GO" id="GO:0005886">
    <property type="term" value="C:plasma membrane"/>
    <property type="evidence" value="ECO:0007669"/>
    <property type="project" value="UniProtKB-SubCell"/>
</dbReference>
<evidence type="ECO:0000256" key="10">
    <source>
        <dbReference type="SAM" id="Phobius"/>
    </source>
</evidence>
<feature type="transmembrane region" description="Helical" evidence="10">
    <location>
        <begin position="211"/>
        <end position="230"/>
    </location>
</feature>
<protein>
    <submittedName>
        <fullName evidence="13">Lipid A export ATP-binding/permease protein MsbA</fullName>
    </submittedName>
    <submittedName>
        <fullName evidence="14">Xenobiotic-transporting ATPase</fullName>
    </submittedName>
</protein>
<evidence type="ECO:0000259" key="11">
    <source>
        <dbReference type="PROSITE" id="PS50893"/>
    </source>
</evidence>
<dbReference type="EMBL" id="BAKI01000015">
    <property type="protein sequence ID" value="GAF36661.1"/>
    <property type="molecule type" value="Genomic_DNA"/>
</dbReference>
<keyword evidence="8 10" id="KW-0472">Membrane</keyword>
<evidence type="ECO:0000256" key="1">
    <source>
        <dbReference type="ARBA" id="ARBA00004651"/>
    </source>
</evidence>
<comment type="subcellular location">
    <subcellularLocation>
        <location evidence="1">Cell membrane</location>
        <topology evidence="1">Multi-pass membrane protein</topology>
    </subcellularLocation>
</comment>
<organism evidence="13 15">
    <name type="scientific">Lentilactobacillus farraginis DSM 18382 = JCM 14108</name>
    <dbReference type="NCBI Taxonomy" id="1423743"/>
    <lineage>
        <taxon>Bacteria</taxon>
        <taxon>Bacillati</taxon>
        <taxon>Bacillota</taxon>
        <taxon>Bacilli</taxon>
        <taxon>Lactobacillales</taxon>
        <taxon>Lactobacillaceae</taxon>
        <taxon>Lentilactobacillus</taxon>
    </lineage>
</organism>
<evidence type="ECO:0000256" key="6">
    <source>
        <dbReference type="ARBA" id="ARBA00022840"/>
    </source>
</evidence>
<dbReference type="RefSeq" id="WP_035179547.1">
    <property type="nucleotide sequence ID" value="NZ_AZFY01000053.1"/>
</dbReference>
<dbReference type="GO" id="GO:0016887">
    <property type="term" value="F:ATP hydrolysis activity"/>
    <property type="evidence" value="ECO:0007669"/>
    <property type="project" value="InterPro"/>
</dbReference>
<dbReference type="GO" id="GO:0005524">
    <property type="term" value="F:ATP binding"/>
    <property type="evidence" value="ECO:0007669"/>
    <property type="project" value="UniProtKB-KW"/>
</dbReference>
<accession>X0PJA8</accession>
<keyword evidence="3" id="KW-1003">Cell membrane</keyword>
<dbReference type="Gene3D" id="1.20.1560.10">
    <property type="entry name" value="ABC transporter type 1, transmembrane domain"/>
    <property type="match status" value="1"/>
</dbReference>
<dbReference type="FunFam" id="1.20.1560.10:FF:000011">
    <property type="entry name" value="Multidrug ABC transporter ATP-binding protein"/>
    <property type="match status" value="1"/>
</dbReference>
<evidence type="ECO:0000313" key="16">
    <source>
        <dbReference type="Proteomes" id="UP000051966"/>
    </source>
</evidence>
<dbReference type="GO" id="GO:0015421">
    <property type="term" value="F:ABC-type oligopeptide transporter activity"/>
    <property type="evidence" value="ECO:0007669"/>
    <property type="project" value="TreeGrafter"/>
</dbReference>
<dbReference type="Pfam" id="PF00664">
    <property type="entry name" value="ABC_membrane"/>
    <property type="match status" value="1"/>
</dbReference>
<dbReference type="PROSITE" id="PS50893">
    <property type="entry name" value="ABC_TRANSPORTER_2"/>
    <property type="match status" value="1"/>
</dbReference>
<dbReference type="PROSITE" id="PS50929">
    <property type="entry name" value="ABC_TM1F"/>
    <property type="match status" value="1"/>
</dbReference>
<feature type="transmembrane region" description="Helical" evidence="10">
    <location>
        <begin position="290"/>
        <end position="316"/>
    </location>
</feature>
<evidence type="ECO:0000313" key="14">
    <source>
        <dbReference type="EMBL" id="KRM09217.1"/>
    </source>
</evidence>
<keyword evidence="16" id="KW-1185">Reference proteome</keyword>
<dbReference type="AlphaFoldDB" id="X0PJA8"/>
<keyword evidence="2" id="KW-0813">Transport</keyword>
<dbReference type="SMART" id="SM00382">
    <property type="entry name" value="AAA"/>
    <property type="match status" value="1"/>
</dbReference>
<dbReference type="SUPFAM" id="SSF90123">
    <property type="entry name" value="ABC transporter transmembrane region"/>
    <property type="match status" value="1"/>
</dbReference>
<dbReference type="PANTHER" id="PTHR43394:SF1">
    <property type="entry name" value="ATP-BINDING CASSETTE SUB-FAMILY B MEMBER 10, MITOCHONDRIAL"/>
    <property type="match status" value="1"/>
</dbReference>
<feature type="transmembrane region" description="Helical" evidence="10">
    <location>
        <begin position="50"/>
        <end position="68"/>
    </location>
</feature>
<dbReference type="eggNOG" id="COG1132">
    <property type="taxonomic scope" value="Bacteria"/>
</dbReference>
<dbReference type="Gene3D" id="3.40.50.300">
    <property type="entry name" value="P-loop containing nucleotide triphosphate hydrolases"/>
    <property type="match status" value="1"/>
</dbReference>